<protein>
    <submittedName>
        <fullName evidence="1">Uncharacterized protein</fullName>
    </submittedName>
</protein>
<evidence type="ECO:0000313" key="1">
    <source>
        <dbReference type="EMBL" id="MCD7465557.1"/>
    </source>
</evidence>
<evidence type="ECO:0000313" key="2">
    <source>
        <dbReference type="Proteomes" id="UP000823775"/>
    </source>
</evidence>
<dbReference type="Proteomes" id="UP000823775">
    <property type="component" value="Unassembled WGS sequence"/>
</dbReference>
<name>A0ABS8T4Q8_DATST</name>
<keyword evidence="2" id="KW-1185">Reference proteome</keyword>
<dbReference type="EMBL" id="JACEIK010001060">
    <property type="protein sequence ID" value="MCD7465557.1"/>
    <property type="molecule type" value="Genomic_DNA"/>
</dbReference>
<organism evidence="1 2">
    <name type="scientific">Datura stramonium</name>
    <name type="common">Jimsonweed</name>
    <name type="synonym">Common thornapple</name>
    <dbReference type="NCBI Taxonomy" id="4076"/>
    <lineage>
        <taxon>Eukaryota</taxon>
        <taxon>Viridiplantae</taxon>
        <taxon>Streptophyta</taxon>
        <taxon>Embryophyta</taxon>
        <taxon>Tracheophyta</taxon>
        <taxon>Spermatophyta</taxon>
        <taxon>Magnoliopsida</taxon>
        <taxon>eudicotyledons</taxon>
        <taxon>Gunneridae</taxon>
        <taxon>Pentapetalae</taxon>
        <taxon>asterids</taxon>
        <taxon>lamiids</taxon>
        <taxon>Solanales</taxon>
        <taxon>Solanaceae</taxon>
        <taxon>Solanoideae</taxon>
        <taxon>Datureae</taxon>
        <taxon>Datura</taxon>
    </lineage>
</organism>
<proteinExistence type="predicted"/>
<comment type="caution">
    <text evidence="1">The sequence shown here is derived from an EMBL/GenBank/DDBJ whole genome shotgun (WGS) entry which is preliminary data.</text>
</comment>
<sequence>MDSSASWQQALPPLFVCFPEWRDGSLIDPGIVIRLIHIRDLEWAEEARLVERWLSYSERGVLLFRGKKNERKCLEPMFGIPGALRRSNPCHIPGKSFERL</sequence>
<accession>A0ABS8T4Q8</accession>
<reference evidence="1 2" key="1">
    <citation type="journal article" date="2021" name="BMC Genomics">
        <title>Datura genome reveals duplications of psychoactive alkaloid biosynthetic genes and high mutation rate following tissue culture.</title>
        <authorList>
            <person name="Rajewski A."/>
            <person name="Carter-House D."/>
            <person name="Stajich J."/>
            <person name="Litt A."/>
        </authorList>
    </citation>
    <scope>NUCLEOTIDE SEQUENCE [LARGE SCALE GENOMIC DNA]</scope>
    <source>
        <strain evidence="1">AR-01</strain>
    </source>
</reference>
<gene>
    <name evidence="1" type="ORF">HAX54_001555</name>
</gene>